<gene>
    <name evidence="3" type="ORF">PHAVU_007G052300g</name>
</gene>
<accession>V7BCB5</accession>
<dbReference type="PANTHER" id="PTHR10621">
    <property type="entry name" value="UV EXCISION REPAIR PROTEIN RAD23"/>
    <property type="match status" value="1"/>
</dbReference>
<dbReference type="OMA" id="PMRTNER"/>
<dbReference type="AlphaFoldDB" id="V7BCB5"/>
<dbReference type="PROSITE" id="PS50053">
    <property type="entry name" value="UBIQUITIN_2"/>
    <property type="match status" value="2"/>
</dbReference>
<dbReference type="SMR" id="V7BCB5"/>
<dbReference type="EMBL" id="CM002294">
    <property type="protein sequence ID" value="ESW15195.1"/>
    <property type="molecule type" value="Genomic_DNA"/>
</dbReference>
<feature type="domain" description="Ubiquitin-like" evidence="2">
    <location>
        <begin position="269"/>
        <end position="346"/>
    </location>
</feature>
<organism evidence="3 4">
    <name type="scientific">Phaseolus vulgaris</name>
    <name type="common">Kidney bean</name>
    <name type="synonym">French bean</name>
    <dbReference type="NCBI Taxonomy" id="3885"/>
    <lineage>
        <taxon>Eukaryota</taxon>
        <taxon>Viridiplantae</taxon>
        <taxon>Streptophyta</taxon>
        <taxon>Embryophyta</taxon>
        <taxon>Tracheophyta</taxon>
        <taxon>Spermatophyta</taxon>
        <taxon>Magnoliopsida</taxon>
        <taxon>eudicotyledons</taxon>
        <taxon>Gunneridae</taxon>
        <taxon>Pentapetalae</taxon>
        <taxon>rosids</taxon>
        <taxon>fabids</taxon>
        <taxon>Fabales</taxon>
        <taxon>Fabaceae</taxon>
        <taxon>Papilionoideae</taxon>
        <taxon>50 kb inversion clade</taxon>
        <taxon>NPAAA clade</taxon>
        <taxon>indigoferoid/millettioid clade</taxon>
        <taxon>Phaseoleae</taxon>
        <taxon>Phaseolus</taxon>
    </lineage>
</organism>
<dbReference type="GO" id="GO:0031593">
    <property type="term" value="F:polyubiquitin modification-dependent protein binding"/>
    <property type="evidence" value="ECO:0007669"/>
    <property type="project" value="TreeGrafter"/>
</dbReference>
<dbReference type="Pfam" id="PF00240">
    <property type="entry name" value="ubiquitin"/>
    <property type="match status" value="2"/>
</dbReference>
<dbReference type="OrthoDB" id="1407617at2759"/>
<reference evidence="4" key="1">
    <citation type="journal article" date="2014" name="Nat. Genet.">
        <title>A reference genome for common bean and genome-wide analysis of dual domestications.</title>
        <authorList>
            <person name="Schmutz J."/>
            <person name="McClean P.E."/>
            <person name="Mamidi S."/>
            <person name="Wu G.A."/>
            <person name="Cannon S.B."/>
            <person name="Grimwood J."/>
            <person name="Jenkins J."/>
            <person name="Shu S."/>
            <person name="Song Q."/>
            <person name="Chavarro C."/>
            <person name="Torres-Torres M."/>
            <person name="Geffroy V."/>
            <person name="Moghaddam S.M."/>
            <person name="Gao D."/>
            <person name="Abernathy B."/>
            <person name="Barry K."/>
            <person name="Blair M."/>
            <person name="Brick M.A."/>
            <person name="Chovatia M."/>
            <person name="Gepts P."/>
            <person name="Goodstein D.M."/>
            <person name="Gonzales M."/>
            <person name="Hellsten U."/>
            <person name="Hyten D.L."/>
            <person name="Jia G."/>
            <person name="Kelly J.D."/>
            <person name="Kudrna D."/>
            <person name="Lee R."/>
            <person name="Richard M.M."/>
            <person name="Miklas P.N."/>
            <person name="Osorno J.M."/>
            <person name="Rodrigues J."/>
            <person name="Thareau V."/>
            <person name="Urrea C.A."/>
            <person name="Wang M."/>
            <person name="Yu Y."/>
            <person name="Zhang M."/>
            <person name="Wing R.A."/>
            <person name="Cregan P.B."/>
            <person name="Rokhsar D.S."/>
            <person name="Jackson S.A."/>
        </authorList>
    </citation>
    <scope>NUCLEOTIDE SEQUENCE [LARGE SCALE GENOMIC DNA]</scope>
    <source>
        <strain evidence="4">cv. G19833</strain>
    </source>
</reference>
<evidence type="ECO:0000313" key="3">
    <source>
        <dbReference type="EMBL" id="ESW15195.1"/>
    </source>
</evidence>
<dbReference type="SUPFAM" id="SSF54236">
    <property type="entry name" value="Ubiquitin-like"/>
    <property type="match status" value="2"/>
</dbReference>
<dbReference type="InterPro" id="IPR000626">
    <property type="entry name" value="Ubiquitin-like_dom"/>
</dbReference>
<feature type="region of interest" description="Disordered" evidence="1">
    <location>
        <begin position="444"/>
        <end position="471"/>
    </location>
</feature>
<dbReference type="Gene3D" id="3.10.20.90">
    <property type="entry name" value="Phosphatidylinositol 3-kinase Catalytic Subunit, Chain A, domain 1"/>
    <property type="match status" value="2"/>
</dbReference>
<dbReference type="GO" id="GO:0043130">
    <property type="term" value="F:ubiquitin binding"/>
    <property type="evidence" value="ECO:0007669"/>
    <property type="project" value="TreeGrafter"/>
</dbReference>
<proteinExistence type="predicted"/>
<dbReference type="eggNOG" id="KOG0001">
    <property type="taxonomic scope" value="Eukaryota"/>
</dbReference>
<dbReference type="PANTHER" id="PTHR10621:SF38">
    <property type="entry name" value="UBIQUITIN DOMAIN-CONTAINING PROTEIN 7SL RNA1-RELATED"/>
    <property type="match status" value="1"/>
</dbReference>
<dbReference type="InterPro" id="IPR029071">
    <property type="entry name" value="Ubiquitin-like_domsf"/>
</dbReference>
<dbReference type="Gramene" id="ESW15195">
    <property type="protein sequence ID" value="ESW15195"/>
    <property type="gene ID" value="PHAVU_007G052300g"/>
</dbReference>
<dbReference type="STRING" id="3885.V7BCB5"/>
<evidence type="ECO:0000259" key="2">
    <source>
        <dbReference type="PROSITE" id="PS50053"/>
    </source>
</evidence>
<feature type="region of interest" description="Disordered" evidence="1">
    <location>
        <begin position="83"/>
        <end position="171"/>
    </location>
</feature>
<dbReference type="GO" id="GO:0043161">
    <property type="term" value="P:proteasome-mediated ubiquitin-dependent protein catabolic process"/>
    <property type="evidence" value="ECO:0007669"/>
    <property type="project" value="TreeGrafter"/>
</dbReference>
<dbReference type="GO" id="GO:0005654">
    <property type="term" value="C:nucleoplasm"/>
    <property type="evidence" value="ECO:0007669"/>
    <property type="project" value="TreeGrafter"/>
</dbReference>
<keyword evidence="4" id="KW-1185">Reference proteome</keyword>
<evidence type="ECO:0000256" key="1">
    <source>
        <dbReference type="SAM" id="MobiDB-lite"/>
    </source>
</evidence>
<name>V7BCB5_PHAVU</name>
<feature type="domain" description="Ubiquitin-like" evidence="2">
    <location>
        <begin position="4"/>
        <end position="72"/>
    </location>
</feature>
<sequence length="471" mass="52423">MVMMDVNVDIQGGESFSIQLRSSQTIRDIKEKVQDLRQIPIRQQIILHNQQLLYDDLKLHECFIQNGSRIIVQILDDAPIPVFSPNDSDFDPGSSSPEPYSDLPPSRAQVPDLNLTPSPALEADPSPAPLHDLNLPPVPSPSPSQSPAPLQQSYLPPVPCPTLGSNLTPQPTSDLQLPTLFNKGYNRSDILQWNPSLQLIQASNEDDLLEVGGFSSSPLLMSMPSTPSRVRTAAESAPLPPPYPWWLPPLPPALFQNIPNPVPPPPATVTLNVKVPQSRDRVRIESERTDTVRELKEKIVALEDMQGVTVDRIVLQLHSLRLELLDHVALRDCAVSENSQIDVLLKPAVEESGSNEEQFRKLKVTVLPMRTNERIEIEVFSFDKVSVLRQKLDELHQMQGFPLPEDGGYFFIYGRQGMHEEQSFDWHRVRDGDTIQTFDGFLTRNSSPTPSLTLSPTLSPSSLPSLPSSPS</sequence>
<dbReference type="CDD" id="cd17039">
    <property type="entry name" value="Ubl_ubiquitin_like"/>
    <property type="match status" value="2"/>
</dbReference>
<dbReference type="SMART" id="SM00213">
    <property type="entry name" value="UBQ"/>
    <property type="match status" value="2"/>
</dbReference>
<dbReference type="GO" id="GO:0005829">
    <property type="term" value="C:cytosol"/>
    <property type="evidence" value="ECO:0007669"/>
    <property type="project" value="TreeGrafter"/>
</dbReference>
<protein>
    <recommendedName>
        <fullName evidence="2">Ubiquitin-like domain-containing protein</fullName>
    </recommendedName>
</protein>
<feature type="compositionally biased region" description="Pro residues" evidence="1">
    <location>
        <begin position="136"/>
        <end position="146"/>
    </location>
</feature>
<feature type="compositionally biased region" description="Low complexity" evidence="1">
    <location>
        <begin position="446"/>
        <end position="471"/>
    </location>
</feature>
<dbReference type="Proteomes" id="UP000000226">
    <property type="component" value="Chromosome 7"/>
</dbReference>
<dbReference type="GO" id="GO:0070628">
    <property type="term" value="F:proteasome binding"/>
    <property type="evidence" value="ECO:0007669"/>
    <property type="project" value="TreeGrafter"/>
</dbReference>
<evidence type="ECO:0000313" key="4">
    <source>
        <dbReference type="Proteomes" id="UP000000226"/>
    </source>
</evidence>